<dbReference type="AlphaFoldDB" id="A0A0C2YUW1"/>
<dbReference type="EMBL" id="KN831773">
    <property type="protein sequence ID" value="KIM44797.1"/>
    <property type="molecule type" value="Genomic_DNA"/>
</dbReference>
<gene>
    <name evidence="2" type="ORF">M413DRAFT_362809</name>
</gene>
<feature type="region of interest" description="Disordered" evidence="1">
    <location>
        <begin position="355"/>
        <end position="376"/>
    </location>
</feature>
<reference evidence="3" key="2">
    <citation type="submission" date="2015-01" db="EMBL/GenBank/DDBJ databases">
        <title>Evolutionary Origins and Diversification of the Mycorrhizal Mutualists.</title>
        <authorList>
            <consortium name="DOE Joint Genome Institute"/>
            <consortium name="Mycorrhizal Genomics Consortium"/>
            <person name="Kohler A."/>
            <person name="Kuo A."/>
            <person name="Nagy L.G."/>
            <person name="Floudas D."/>
            <person name="Copeland A."/>
            <person name="Barry K.W."/>
            <person name="Cichocki N."/>
            <person name="Veneault-Fourrey C."/>
            <person name="LaButti K."/>
            <person name="Lindquist E.A."/>
            <person name="Lipzen A."/>
            <person name="Lundell T."/>
            <person name="Morin E."/>
            <person name="Murat C."/>
            <person name="Riley R."/>
            <person name="Ohm R."/>
            <person name="Sun H."/>
            <person name="Tunlid A."/>
            <person name="Henrissat B."/>
            <person name="Grigoriev I.V."/>
            <person name="Hibbett D.S."/>
            <person name="Martin F."/>
        </authorList>
    </citation>
    <scope>NUCLEOTIDE SEQUENCE [LARGE SCALE GENOMIC DNA]</scope>
    <source>
        <strain evidence="3">h7</strain>
    </source>
</reference>
<evidence type="ECO:0000313" key="2">
    <source>
        <dbReference type="EMBL" id="KIM44797.1"/>
    </source>
</evidence>
<dbReference type="Proteomes" id="UP000053424">
    <property type="component" value="Unassembled WGS sequence"/>
</dbReference>
<feature type="region of interest" description="Disordered" evidence="1">
    <location>
        <begin position="209"/>
        <end position="228"/>
    </location>
</feature>
<feature type="region of interest" description="Disordered" evidence="1">
    <location>
        <begin position="272"/>
        <end position="295"/>
    </location>
</feature>
<dbReference type="HOGENOM" id="CLU_069659_0_0_1"/>
<evidence type="ECO:0000313" key="3">
    <source>
        <dbReference type="Proteomes" id="UP000053424"/>
    </source>
</evidence>
<protein>
    <submittedName>
        <fullName evidence="2">Uncharacterized protein</fullName>
    </submittedName>
</protein>
<dbReference type="OrthoDB" id="3067134at2759"/>
<evidence type="ECO:0000256" key="1">
    <source>
        <dbReference type="SAM" id="MobiDB-lite"/>
    </source>
</evidence>
<keyword evidence="3" id="KW-1185">Reference proteome</keyword>
<feature type="region of interest" description="Disordered" evidence="1">
    <location>
        <begin position="60"/>
        <end position="99"/>
    </location>
</feature>
<name>A0A0C2YUW1_HEBCY</name>
<accession>A0A0C2YUW1</accession>
<proteinExistence type="predicted"/>
<organism evidence="2 3">
    <name type="scientific">Hebeloma cylindrosporum</name>
    <dbReference type="NCBI Taxonomy" id="76867"/>
    <lineage>
        <taxon>Eukaryota</taxon>
        <taxon>Fungi</taxon>
        <taxon>Dikarya</taxon>
        <taxon>Basidiomycota</taxon>
        <taxon>Agaricomycotina</taxon>
        <taxon>Agaricomycetes</taxon>
        <taxon>Agaricomycetidae</taxon>
        <taxon>Agaricales</taxon>
        <taxon>Agaricineae</taxon>
        <taxon>Hymenogastraceae</taxon>
        <taxon>Hebeloma</taxon>
    </lineage>
</organism>
<reference evidence="2 3" key="1">
    <citation type="submission" date="2014-04" db="EMBL/GenBank/DDBJ databases">
        <authorList>
            <consortium name="DOE Joint Genome Institute"/>
            <person name="Kuo A."/>
            <person name="Gay G."/>
            <person name="Dore J."/>
            <person name="Kohler A."/>
            <person name="Nagy L.G."/>
            <person name="Floudas D."/>
            <person name="Copeland A."/>
            <person name="Barry K.W."/>
            <person name="Cichocki N."/>
            <person name="Veneault-Fourrey C."/>
            <person name="LaButti K."/>
            <person name="Lindquist E.A."/>
            <person name="Lipzen A."/>
            <person name="Lundell T."/>
            <person name="Morin E."/>
            <person name="Murat C."/>
            <person name="Sun H."/>
            <person name="Tunlid A."/>
            <person name="Henrissat B."/>
            <person name="Grigoriev I.V."/>
            <person name="Hibbett D.S."/>
            <person name="Martin F."/>
            <person name="Nordberg H.P."/>
            <person name="Cantor M.N."/>
            <person name="Hua S.X."/>
        </authorList>
    </citation>
    <scope>NUCLEOTIDE SEQUENCE [LARGE SCALE GENOMIC DNA]</scope>
    <source>
        <strain evidence="3">h7</strain>
    </source>
</reference>
<sequence>MSASDAKRAEIARLFDLFERLASRSSRATQGDHDDAAMEDATITIPDELNPVLQKLSTIVSARDTSKRPRRNTVASMLSPTGSDKTISDDSSDDDDEESLAKFPLADKKKYPFTFRLMVHKLYKKDDWARTIKEMLEKSKNEFMPLAEKEAAMQAREREQAKQLPQEGNGTGVRFKVVPASAGGRRGSTAAGVRHRSYSVAGTGSKVAMAISPPAKSPGAGERPETRALKKRCIGRRKSMGGPLNASAEVTTGASKSRGTWVYNATVSSSERPVPTTFSTFPPGPPPSPTEATSFSRYQPLGTALPSHLQAKRNGMKRRVSAGDPTMMAPMMMMPLRSTMNTNPSRLVARKRAMTVHEKEGEYENEKKPMKRPFAE</sequence>
<feature type="compositionally biased region" description="Polar residues" evidence="1">
    <location>
        <begin position="73"/>
        <end position="85"/>
    </location>
</feature>
<dbReference type="STRING" id="686832.A0A0C2YUW1"/>